<evidence type="ECO:0000313" key="2">
    <source>
        <dbReference type="EMBL" id="KVN85487.1"/>
    </source>
</evidence>
<dbReference type="Pfam" id="PF00501">
    <property type="entry name" value="AMP-binding"/>
    <property type="match status" value="1"/>
</dbReference>
<dbReference type="RefSeq" id="WP_060039895.1">
    <property type="nucleotide sequence ID" value="NZ_LPAD01000061.1"/>
</dbReference>
<dbReference type="PANTHER" id="PTHR43201:SF32">
    <property type="entry name" value="2-SUCCINYLBENZOATE--COA LIGASE, CHLOROPLASTIC_PEROXISOMAL"/>
    <property type="match status" value="1"/>
</dbReference>
<accession>A0ABD4E168</accession>
<dbReference type="Pfam" id="PF23562">
    <property type="entry name" value="AMP-binding_C_3"/>
    <property type="match status" value="1"/>
</dbReference>
<dbReference type="Gene3D" id="3.40.50.12780">
    <property type="entry name" value="N-terminal domain of ligase-like"/>
    <property type="match status" value="1"/>
</dbReference>
<protein>
    <submittedName>
        <fullName evidence="2">Feruloyl-CoA synthase</fullName>
    </submittedName>
</protein>
<dbReference type="InterPro" id="IPR042099">
    <property type="entry name" value="ANL_N_sf"/>
</dbReference>
<sequence>MNASMTSHATDRNAGGARYRAVAVAQGDTGIHRDGDGTWRLHALEPLGAYPERLTDCLANGAHAHPDRVLAARRGEDGHWIEITYAQMFERARALGQGLADLGLSAERPLAVLSGNDLEHLQLMFAAMLAGVPYAPISPAYSLVSTDYGKLRHTLGVLRPGAVFVADGDAFARALDAALPADATLIVAQGGSADAGRDAVPFARLLDTVPRTIDLIHETVGPDHIAKILFTSGSTKQPKAVPTTHRMLCSNQQMLRQTMPELTREPPVLVDWLPWNHTFGGSHNLGIALYNGGTLYLDDGRPVPGRFDETVRNLREIAPTIYFNVPKGWEELTAALERDAALRDTFFSRVKLFFFGGAGLSQAAWDRLDRVTEAHCGERIRIMAGLGMTETSPSCLFTTGPLMRSGYIGLPAPGCDVKLAPCGGKLELRFKGPNVMRGYWHADVDPRDVFDDEGYYRSGDAATFADPARPELGLQFDGRLTEDFKLSTGTFVSVGPLRAHAVSTGAPYVQDVVVTGLNRDDIGLLVFPRVDACRALAGLGGDAAVADVLRAPAVRAAFAAWLERLNRGATGSSTFVARIRLMESPPSLDLGEVTDKGSLNQAAVQQHRAAVIEALYDATAGDPAAGDPAAGDPDVIHA</sequence>
<comment type="caution">
    <text evidence="2">The sequence shown here is derived from an EMBL/GenBank/DDBJ whole genome shotgun (WGS) entry which is preliminary data.</text>
</comment>
<evidence type="ECO:0000259" key="1">
    <source>
        <dbReference type="Pfam" id="PF00501"/>
    </source>
</evidence>
<organism evidence="2 3">
    <name type="scientific">Burkholderia ubonensis</name>
    <dbReference type="NCBI Taxonomy" id="101571"/>
    <lineage>
        <taxon>Bacteria</taxon>
        <taxon>Pseudomonadati</taxon>
        <taxon>Pseudomonadota</taxon>
        <taxon>Betaproteobacteria</taxon>
        <taxon>Burkholderiales</taxon>
        <taxon>Burkholderiaceae</taxon>
        <taxon>Burkholderia</taxon>
        <taxon>Burkholderia cepacia complex</taxon>
    </lineage>
</organism>
<dbReference type="CDD" id="cd05921">
    <property type="entry name" value="FCS"/>
    <property type="match status" value="1"/>
</dbReference>
<dbReference type="PANTHER" id="PTHR43201">
    <property type="entry name" value="ACYL-COA SYNTHETASE"/>
    <property type="match status" value="1"/>
</dbReference>
<dbReference type="Proteomes" id="UP000057910">
    <property type="component" value="Unassembled WGS sequence"/>
</dbReference>
<dbReference type="AlphaFoldDB" id="A0ABD4E168"/>
<dbReference type="SUPFAM" id="SSF56801">
    <property type="entry name" value="Acetyl-CoA synthetase-like"/>
    <property type="match status" value="1"/>
</dbReference>
<gene>
    <name evidence="2" type="ORF">WJ68_13780</name>
</gene>
<name>A0ABD4E168_9BURK</name>
<dbReference type="InterPro" id="IPR000873">
    <property type="entry name" value="AMP-dep_synth/lig_dom"/>
</dbReference>
<evidence type="ECO:0000313" key="3">
    <source>
        <dbReference type="Proteomes" id="UP000057910"/>
    </source>
</evidence>
<feature type="domain" description="AMP-dependent synthetase/ligase" evidence="1">
    <location>
        <begin position="62"/>
        <end position="440"/>
    </location>
</feature>
<reference evidence="2 3" key="1">
    <citation type="submission" date="2015-11" db="EMBL/GenBank/DDBJ databases">
        <title>Expanding the genomic diversity of Burkholderia species for the development of highly accurate diagnostics.</title>
        <authorList>
            <person name="Sahl J."/>
            <person name="Keim P."/>
            <person name="Wagner D."/>
        </authorList>
    </citation>
    <scope>NUCLEOTIDE SEQUENCE [LARGE SCALE GENOMIC DNA]</scope>
    <source>
        <strain evidence="2 3">MSMB1585WGS</strain>
    </source>
</reference>
<dbReference type="EMBL" id="LPAD01000061">
    <property type="protein sequence ID" value="KVN85487.1"/>
    <property type="molecule type" value="Genomic_DNA"/>
</dbReference>
<proteinExistence type="predicted"/>